<evidence type="ECO:0000313" key="1">
    <source>
        <dbReference type="EMBL" id="KLK93100.1"/>
    </source>
</evidence>
<dbReference type="Proteomes" id="UP000035489">
    <property type="component" value="Unassembled WGS sequence"/>
</dbReference>
<dbReference type="PATRIC" id="fig|1225564.3.peg.2890"/>
<organism evidence="1 2">
    <name type="scientific">Microvirga vignae</name>
    <dbReference type="NCBI Taxonomy" id="1225564"/>
    <lineage>
        <taxon>Bacteria</taxon>
        <taxon>Pseudomonadati</taxon>
        <taxon>Pseudomonadota</taxon>
        <taxon>Alphaproteobacteria</taxon>
        <taxon>Hyphomicrobiales</taxon>
        <taxon>Methylobacteriaceae</taxon>
        <taxon>Microvirga</taxon>
    </lineage>
</organism>
<reference evidence="1 2" key="1">
    <citation type="submission" date="2015-05" db="EMBL/GenBank/DDBJ databases">
        <title>Draft genome sequence of Microvirga vignae strain BR3299, a novel nitrogen fixing bacteria isolated from Brazil semi-aired region.</title>
        <authorList>
            <person name="Zilli J.E."/>
            <person name="Passos S.R."/>
            <person name="Leite J."/>
            <person name="Baldani J.I."/>
            <person name="Xavier G.R."/>
            <person name="Rumjaneck N.G."/>
            <person name="Simoes-Araujo J.L."/>
        </authorList>
    </citation>
    <scope>NUCLEOTIDE SEQUENCE [LARGE SCALE GENOMIC DNA]</scope>
    <source>
        <strain evidence="1 2">BR3299</strain>
    </source>
</reference>
<accession>A0A0H1RD12</accession>
<dbReference type="AlphaFoldDB" id="A0A0H1RD12"/>
<comment type="caution">
    <text evidence="1">The sequence shown here is derived from an EMBL/GenBank/DDBJ whole genome shotgun (WGS) entry which is preliminary data.</text>
</comment>
<dbReference type="EMBL" id="LCYG01000023">
    <property type="protein sequence ID" value="KLK93100.1"/>
    <property type="molecule type" value="Genomic_DNA"/>
</dbReference>
<proteinExistence type="predicted"/>
<keyword evidence="2" id="KW-1185">Reference proteome</keyword>
<evidence type="ECO:0000313" key="2">
    <source>
        <dbReference type="Proteomes" id="UP000035489"/>
    </source>
</evidence>
<name>A0A0H1RD12_9HYPH</name>
<sequence>MGGVMFRIEDELTEYNDLNQRRRIKDLVDAIDQLSEALQVGPDQLISTLTGLVRRRDSFERLKTRFDIRYL</sequence>
<protein>
    <submittedName>
        <fullName evidence="1">Uncharacterized protein</fullName>
    </submittedName>
</protein>
<gene>
    <name evidence="1" type="ORF">AA309_11100</name>
</gene>